<accession>A0A932YVY4</accession>
<evidence type="ECO:0000313" key="1">
    <source>
        <dbReference type="EMBL" id="MBI4132391.1"/>
    </source>
</evidence>
<dbReference type="AlphaFoldDB" id="A0A932YVY4"/>
<protein>
    <submittedName>
        <fullName evidence="1">Uncharacterized protein</fullName>
    </submittedName>
</protein>
<gene>
    <name evidence="1" type="ORF">HY474_02040</name>
</gene>
<sequence length="202" mass="22438">MAQCLRPDAEVIGRMRKRYQPSLFRLGCRLLARALPMAIAFGIITSGIISWRQQSDATAPGKEAQEVLQEADRLLAELSLMKIVEGQVLGALLSLEEGEQRQKVIKQVHQARPLILELESALPRVKMSGSGIGFVSEKMSRLRERFLNMCATAGISCPSALLPQQPEKKPKPGRKFHARRFSCRNAGLTYNFLCSGDRFSAV</sequence>
<dbReference type="Proteomes" id="UP000704960">
    <property type="component" value="Unassembled WGS sequence"/>
</dbReference>
<proteinExistence type="predicted"/>
<evidence type="ECO:0000313" key="2">
    <source>
        <dbReference type="Proteomes" id="UP000704960"/>
    </source>
</evidence>
<comment type="caution">
    <text evidence="1">The sequence shown here is derived from an EMBL/GenBank/DDBJ whole genome shotgun (WGS) entry which is preliminary data.</text>
</comment>
<dbReference type="EMBL" id="JACQMJ010000008">
    <property type="protein sequence ID" value="MBI4132391.1"/>
    <property type="molecule type" value="Genomic_DNA"/>
</dbReference>
<name>A0A932YVY4_9BACT</name>
<reference evidence="1" key="1">
    <citation type="submission" date="2020-07" db="EMBL/GenBank/DDBJ databases">
        <title>Huge and variable diversity of episymbiotic CPR bacteria and DPANN archaea in groundwater ecosystems.</title>
        <authorList>
            <person name="He C.Y."/>
            <person name="Keren R."/>
            <person name="Whittaker M."/>
            <person name="Farag I.F."/>
            <person name="Doudna J."/>
            <person name="Cate J.H.D."/>
            <person name="Banfield J.F."/>
        </authorList>
    </citation>
    <scope>NUCLEOTIDE SEQUENCE</scope>
    <source>
        <strain evidence="1">NC_groundwater_1226_Ag_S-0.1um_59_124</strain>
    </source>
</reference>
<organism evidence="1 2">
    <name type="scientific">Candidatus Sungiibacteriota bacterium</name>
    <dbReference type="NCBI Taxonomy" id="2750080"/>
    <lineage>
        <taxon>Bacteria</taxon>
        <taxon>Candidatus Sungiibacteriota</taxon>
    </lineage>
</organism>